<dbReference type="GeneID" id="94688861"/>
<dbReference type="EMBL" id="JAJVKT010000002">
    <property type="protein sequence ID" value="MCE7507491.1"/>
    <property type="molecule type" value="Genomic_DNA"/>
</dbReference>
<dbReference type="PROSITE" id="PS00675">
    <property type="entry name" value="SIGMA54_INTERACT_1"/>
    <property type="match status" value="1"/>
</dbReference>
<dbReference type="InterPro" id="IPR002197">
    <property type="entry name" value="HTH_Fis"/>
</dbReference>
<reference evidence="6" key="1">
    <citation type="submission" date="2022-01" db="EMBL/GenBank/DDBJ databases">
        <authorList>
            <person name="Karlyshev A.V."/>
            <person name="Jaspars M."/>
        </authorList>
    </citation>
    <scope>NUCLEOTIDE SEQUENCE</scope>
    <source>
        <strain evidence="6">AGSA3-2</strain>
    </source>
</reference>
<name>A0A9Q3W1D8_9GAMM</name>
<dbReference type="PANTHER" id="PTHR32071:SF77">
    <property type="entry name" value="TRANSCRIPTIONAL REGULATORY PROTEIN"/>
    <property type="match status" value="1"/>
</dbReference>
<gene>
    <name evidence="6" type="ORF">LZG35_02495</name>
</gene>
<keyword evidence="1" id="KW-0547">Nucleotide-binding</keyword>
<proteinExistence type="predicted"/>
<dbReference type="Pfam" id="PF25601">
    <property type="entry name" value="AAA_lid_14"/>
    <property type="match status" value="1"/>
</dbReference>
<dbReference type="Gene3D" id="1.10.10.60">
    <property type="entry name" value="Homeodomain-like"/>
    <property type="match status" value="1"/>
</dbReference>
<dbReference type="Gene3D" id="3.30.450.40">
    <property type="match status" value="1"/>
</dbReference>
<dbReference type="GO" id="GO:0043565">
    <property type="term" value="F:sequence-specific DNA binding"/>
    <property type="evidence" value="ECO:0007669"/>
    <property type="project" value="InterPro"/>
</dbReference>
<sequence length="628" mass="68662">MQINPFDFDHRVKKARRLFEEGRDVPPQLLDDSVVRSWQRSRHHGLCPDDRVIFNVVSRTDVRRIGEHHHLLLDDVAPEMELLFHSLGRANWILACIEAGGVVIHALGNENPACRDLAPALRVGVNLNESVAGTNGPGCALAEGRPSVVCGSEHFLDEARVFACAAVPVRDPYGELVAVLDASRRHGGHRIGILEPVALAVRAIENRMMRRIGGELRLAIHYRPELTDSPMRGLLHFDGDGCLLGANPVARQMLDLPMGEGGGRLCFETLFEGSMERVWTAGNTPVALSCHGGLQLFCRLEGRPSPRFSGFSPSGPTPVGQPDPQAPFHDDPGVNGLLRQAQRAFHHDLPVLLRGETGTGKEVMARWLHRSGPRAEGPFVAVNCSSIPAGLIESELFGYEGGAFTGARKGGMPGKFEQADGGTLFLDEIGDMPLELQARLLRVLQEREVTRLGATRGTAVQCSLICATHRDLEQRVAEGLFREDLLYRINGLQMPLPPLRQRQDFDDLVRHLLAGEARGEEPPVLSEAAWRALRGHCWPGNIRELQQALRLAVALSEDGIVTVEHLPASLRSLAASSSTRPSGTLQQAECETVRVALARHKGNVSAAAKDLGIARATLYRKMRQFGLD</sequence>
<evidence type="ECO:0000256" key="1">
    <source>
        <dbReference type="ARBA" id="ARBA00022741"/>
    </source>
</evidence>
<dbReference type="InterPro" id="IPR029016">
    <property type="entry name" value="GAF-like_dom_sf"/>
</dbReference>
<dbReference type="CDD" id="cd00009">
    <property type="entry name" value="AAA"/>
    <property type="match status" value="1"/>
</dbReference>
<dbReference type="SMART" id="SM00382">
    <property type="entry name" value="AAA"/>
    <property type="match status" value="1"/>
</dbReference>
<dbReference type="GO" id="GO:0006355">
    <property type="term" value="P:regulation of DNA-templated transcription"/>
    <property type="evidence" value="ECO:0007669"/>
    <property type="project" value="InterPro"/>
</dbReference>
<evidence type="ECO:0000313" key="6">
    <source>
        <dbReference type="EMBL" id="MCE7507491.1"/>
    </source>
</evidence>
<evidence type="ECO:0000259" key="5">
    <source>
        <dbReference type="PROSITE" id="PS50045"/>
    </source>
</evidence>
<evidence type="ECO:0000256" key="4">
    <source>
        <dbReference type="ARBA" id="ARBA00023163"/>
    </source>
</evidence>
<dbReference type="FunFam" id="3.40.50.300:FF:000006">
    <property type="entry name" value="DNA-binding transcriptional regulator NtrC"/>
    <property type="match status" value="1"/>
</dbReference>
<dbReference type="RefSeq" id="WP_080531786.1">
    <property type="nucleotide sequence ID" value="NZ_CBDDTQ010000003.1"/>
</dbReference>
<keyword evidence="2" id="KW-0067">ATP-binding</keyword>
<dbReference type="InterPro" id="IPR002078">
    <property type="entry name" value="Sigma_54_int"/>
</dbReference>
<dbReference type="Gene3D" id="1.10.8.60">
    <property type="match status" value="1"/>
</dbReference>
<dbReference type="Gene3D" id="3.40.50.300">
    <property type="entry name" value="P-loop containing nucleotide triphosphate hydrolases"/>
    <property type="match status" value="1"/>
</dbReference>
<feature type="domain" description="Sigma-54 factor interaction" evidence="5">
    <location>
        <begin position="327"/>
        <end position="554"/>
    </location>
</feature>
<dbReference type="InterPro" id="IPR025662">
    <property type="entry name" value="Sigma_54_int_dom_ATP-bd_1"/>
</dbReference>
<accession>A0A9Q3W1D8</accession>
<dbReference type="SUPFAM" id="SSF46689">
    <property type="entry name" value="Homeodomain-like"/>
    <property type="match status" value="1"/>
</dbReference>
<dbReference type="SUPFAM" id="SSF52540">
    <property type="entry name" value="P-loop containing nucleoside triphosphate hydrolases"/>
    <property type="match status" value="1"/>
</dbReference>
<dbReference type="Proteomes" id="UP001107961">
    <property type="component" value="Unassembled WGS sequence"/>
</dbReference>
<protein>
    <submittedName>
        <fullName evidence="6">Sigma-54-dependent Fis family transcriptional regulator</fullName>
    </submittedName>
</protein>
<dbReference type="InterPro" id="IPR009057">
    <property type="entry name" value="Homeodomain-like_sf"/>
</dbReference>
<keyword evidence="4" id="KW-0804">Transcription</keyword>
<dbReference type="AlphaFoldDB" id="A0A9Q3W1D8"/>
<organism evidence="6 7">
    <name type="scientific">Alloalcanivorax xenomutans</name>
    <dbReference type="NCBI Taxonomy" id="1094342"/>
    <lineage>
        <taxon>Bacteria</taxon>
        <taxon>Pseudomonadati</taxon>
        <taxon>Pseudomonadota</taxon>
        <taxon>Gammaproteobacteria</taxon>
        <taxon>Oceanospirillales</taxon>
        <taxon>Alcanivoracaceae</taxon>
        <taxon>Alloalcanivorax</taxon>
    </lineage>
</organism>
<dbReference type="KEGG" id="axe:P40_21320"/>
<evidence type="ECO:0000256" key="3">
    <source>
        <dbReference type="ARBA" id="ARBA00023015"/>
    </source>
</evidence>
<keyword evidence="7" id="KW-1185">Reference proteome</keyword>
<dbReference type="PANTHER" id="PTHR32071">
    <property type="entry name" value="TRANSCRIPTIONAL REGULATORY PROTEIN"/>
    <property type="match status" value="1"/>
</dbReference>
<dbReference type="PROSITE" id="PS50045">
    <property type="entry name" value="SIGMA54_INTERACT_4"/>
    <property type="match status" value="1"/>
</dbReference>
<dbReference type="PRINTS" id="PR01590">
    <property type="entry name" value="HTHFIS"/>
</dbReference>
<dbReference type="GO" id="GO:0005524">
    <property type="term" value="F:ATP binding"/>
    <property type="evidence" value="ECO:0007669"/>
    <property type="project" value="UniProtKB-KW"/>
</dbReference>
<dbReference type="InterPro" id="IPR025943">
    <property type="entry name" value="Sigma_54_int_dom_ATP-bd_2"/>
</dbReference>
<evidence type="ECO:0000313" key="7">
    <source>
        <dbReference type="Proteomes" id="UP001107961"/>
    </source>
</evidence>
<keyword evidence="3" id="KW-0805">Transcription regulation</keyword>
<dbReference type="InterPro" id="IPR003593">
    <property type="entry name" value="AAA+_ATPase"/>
</dbReference>
<dbReference type="Pfam" id="PF02954">
    <property type="entry name" value="HTH_8"/>
    <property type="match status" value="1"/>
</dbReference>
<dbReference type="InterPro" id="IPR058031">
    <property type="entry name" value="AAA_lid_NorR"/>
</dbReference>
<dbReference type="PROSITE" id="PS00676">
    <property type="entry name" value="SIGMA54_INTERACT_2"/>
    <property type="match status" value="1"/>
</dbReference>
<evidence type="ECO:0000256" key="2">
    <source>
        <dbReference type="ARBA" id="ARBA00022840"/>
    </source>
</evidence>
<comment type="caution">
    <text evidence="6">The sequence shown here is derived from an EMBL/GenBank/DDBJ whole genome shotgun (WGS) entry which is preliminary data.</text>
</comment>
<dbReference type="InterPro" id="IPR027417">
    <property type="entry name" value="P-loop_NTPase"/>
</dbReference>
<dbReference type="Pfam" id="PF00158">
    <property type="entry name" value="Sigma54_activat"/>
    <property type="match status" value="1"/>
</dbReference>